<dbReference type="AlphaFoldDB" id="A0A4Q0A1F3"/>
<reference evidence="9" key="1">
    <citation type="journal article" date="2018" name="Nat. Microbiol.">
        <title>Leveraging single-cell genomics to expand the fungal tree of life.</title>
        <authorList>
            <person name="Ahrendt S.R."/>
            <person name="Quandt C.A."/>
            <person name="Ciobanu D."/>
            <person name="Clum A."/>
            <person name="Salamov A."/>
            <person name="Andreopoulos B."/>
            <person name="Cheng J.F."/>
            <person name="Woyke T."/>
            <person name="Pelin A."/>
            <person name="Henrissat B."/>
            <person name="Reynolds N.K."/>
            <person name="Benny G.L."/>
            <person name="Smith M.E."/>
            <person name="James T.Y."/>
            <person name="Grigoriev I.V."/>
        </authorList>
    </citation>
    <scope>NUCLEOTIDE SEQUENCE [LARGE SCALE GENOMIC DNA]</scope>
    <source>
        <strain evidence="9">RSA 468</strain>
    </source>
</reference>
<name>A0A4Q0A1F3_9FUNG</name>
<dbReference type="InterPro" id="IPR005123">
    <property type="entry name" value="Oxoglu/Fe-dep_dioxygenase_dom"/>
</dbReference>
<dbReference type="Gene3D" id="2.60.120.590">
    <property type="entry name" value="Alpha-ketoglutarate-dependent dioxygenase AlkB-like"/>
    <property type="match status" value="1"/>
</dbReference>
<keyword evidence="2" id="KW-0223">Dioxygenase</keyword>
<keyword evidence="1 5" id="KW-0479">Metal-binding</keyword>
<gene>
    <name evidence="8" type="ORF">BJ085DRAFT_14681</name>
</gene>
<dbReference type="InterPro" id="IPR037151">
    <property type="entry name" value="AlkB-like_sf"/>
</dbReference>
<evidence type="ECO:0000256" key="2">
    <source>
        <dbReference type="ARBA" id="ARBA00022964"/>
    </source>
</evidence>
<evidence type="ECO:0000256" key="5">
    <source>
        <dbReference type="PIRSR" id="PIRSR604574-2"/>
    </source>
</evidence>
<evidence type="ECO:0000313" key="9">
    <source>
        <dbReference type="Proteomes" id="UP000268162"/>
    </source>
</evidence>
<dbReference type="PROSITE" id="PS51471">
    <property type="entry name" value="FE2OG_OXY"/>
    <property type="match status" value="1"/>
</dbReference>
<sequence length="307" mass="33984">MLAGFPGLVFIPNPFTPAAQRQLIKDCLRTHAVPPAKSNLDALYDLPAQGLWRLHEQSQIPRKAKTPTVPAPDARYSAESTSSTDTHHQLGPPPPASQLAANGGAPVGQLVPKLRWVTLGYQYNWSNKEYFLDAPQPFPDDIARLAQTVVAAIHNIVNGNSQYTQYHTTDSADKGYIHQYSPELFKPEAGVINYYQARDSLMAHVDRSEINMTAPLVSLSLGNTAIFVIGDESRDTEPIALYLRSGDIVCMCGPRRKAFHGIPRIIENTLPDYLASSETVLAEDPDWSLFGDYMQNARLNVNVRQVF</sequence>
<evidence type="ECO:0000256" key="4">
    <source>
        <dbReference type="ARBA" id="ARBA00023004"/>
    </source>
</evidence>
<evidence type="ECO:0000256" key="1">
    <source>
        <dbReference type="ARBA" id="ARBA00022723"/>
    </source>
</evidence>
<dbReference type="PANTHER" id="PTHR16557:SF2">
    <property type="entry name" value="NUCLEIC ACID DIOXYGENASE ALKBH1"/>
    <property type="match status" value="1"/>
</dbReference>
<organism evidence="8 9">
    <name type="scientific">Dimargaris cristalligena</name>
    <dbReference type="NCBI Taxonomy" id="215637"/>
    <lineage>
        <taxon>Eukaryota</taxon>
        <taxon>Fungi</taxon>
        <taxon>Fungi incertae sedis</taxon>
        <taxon>Zoopagomycota</taxon>
        <taxon>Kickxellomycotina</taxon>
        <taxon>Dimargaritomycetes</taxon>
        <taxon>Dimargaritales</taxon>
        <taxon>Dimargaritaceae</taxon>
        <taxon>Dimargaris</taxon>
    </lineage>
</organism>
<dbReference type="EMBL" id="ML002234">
    <property type="protein sequence ID" value="RKP39946.1"/>
    <property type="molecule type" value="Genomic_DNA"/>
</dbReference>
<keyword evidence="4 5" id="KW-0408">Iron</keyword>
<feature type="region of interest" description="Disordered" evidence="6">
    <location>
        <begin position="57"/>
        <end position="104"/>
    </location>
</feature>
<keyword evidence="3" id="KW-0560">Oxidoreductase</keyword>
<evidence type="ECO:0000313" key="8">
    <source>
        <dbReference type="EMBL" id="RKP39946.1"/>
    </source>
</evidence>
<protein>
    <recommendedName>
        <fullName evidence="7">Fe2OG dioxygenase domain-containing protein</fullName>
    </recommendedName>
</protein>
<dbReference type="STRING" id="215637.A0A4Q0A1F3"/>
<dbReference type="Proteomes" id="UP000268162">
    <property type="component" value="Unassembled WGS sequence"/>
</dbReference>
<evidence type="ECO:0000256" key="3">
    <source>
        <dbReference type="ARBA" id="ARBA00023002"/>
    </source>
</evidence>
<evidence type="ECO:0000256" key="6">
    <source>
        <dbReference type="SAM" id="MobiDB-lite"/>
    </source>
</evidence>
<feature type="binding site" evidence="5">
    <location>
        <position position="204"/>
    </location>
    <ligand>
        <name>Fe cation</name>
        <dbReference type="ChEBI" id="CHEBI:24875"/>
        <note>catalytic</note>
    </ligand>
</feature>
<dbReference type="GO" id="GO:0051213">
    <property type="term" value="F:dioxygenase activity"/>
    <property type="evidence" value="ECO:0007669"/>
    <property type="project" value="UniProtKB-KW"/>
</dbReference>
<dbReference type="PANTHER" id="PTHR16557">
    <property type="entry name" value="ALKYLATED DNA REPAIR PROTEIN ALKB-RELATED"/>
    <property type="match status" value="1"/>
</dbReference>
<dbReference type="InterPro" id="IPR004574">
    <property type="entry name" value="Alkb"/>
</dbReference>
<keyword evidence="9" id="KW-1185">Reference proteome</keyword>
<dbReference type="GO" id="GO:0005634">
    <property type="term" value="C:nucleus"/>
    <property type="evidence" value="ECO:0007669"/>
    <property type="project" value="TreeGrafter"/>
</dbReference>
<dbReference type="GO" id="GO:0046872">
    <property type="term" value="F:metal ion binding"/>
    <property type="evidence" value="ECO:0007669"/>
    <property type="project" value="UniProtKB-KW"/>
</dbReference>
<dbReference type="GO" id="GO:0005737">
    <property type="term" value="C:cytoplasm"/>
    <property type="evidence" value="ECO:0007669"/>
    <property type="project" value="TreeGrafter"/>
</dbReference>
<feature type="binding site" evidence="5">
    <location>
        <position position="260"/>
    </location>
    <ligand>
        <name>Fe cation</name>
        <dbReference type="ChEBI" id="CHEBI:24875"/>
        <note>catalytic</note>
    </ligand>
</feature>
<dbReference type="InterPro" id="IPR027450">
    <property type="entry name" value="AlkB-like"/>
</dbReference>
<evidence type="ECO:0000259" key="7">
    <source>
        <dbReference type="PROSITE" id="PS51471"/>
    </source>
</evidence>
<feature type="domain" description="Fe2OG dioxygenase" evidence="7">
    <location>
        <begin position="186"/>
        <end position="307"/>
    </location>
</feature>
<dbReference type="SUPFAM" id="SSF51197">
    <property type="entry name" value="Clavaminate synthase-like"/>
    <property type="match status" value="1"/>
</dbReference>
<comment type="cofactor">
    <cofactor evidence="5">
        <name>Fe(2+)</name>
        <dbReference type="ChEBI" id="CHEBI:29033"/>
    </cofactor>
    <text evidence="5">Binds 1 Fe(2+) ion per subunit.</text>
</comment>
<proteinExistence type="predicted"/>
<feature type="binding site" evidence="5">
    <location>
        <position position="206"/>
    </location>
    <ligand>
        <name>Fe cation</name>
        <dbReference type="ChEBI" id="CHEBI:24875"/>
        <note>catalytic</note>
    </ligand>
</feature>
<dbReference type="Pfam" id="PF13532">
    <property type="entry name" value="2OG-FeII_Oxy_2"/>
    <property type="match status" value="1"/>
</dbReference>
<accession>A0A4Q0A1F3</accession>